<evidence type="ECO:0000313" key="3">
    <source>
        <dbReference type="EMBL" id="KAA5543698.1"/>
    </source>
</evidence>
<sequence>MICLALLLATGCSRGLPTTYGPSRGYTASRSINGFAALREGFIGAGFEDRDLNRLTTRARRSSVVVWTPSHPSGIGVKTTRWFDQWLRMGNKTLIYVIPDSGSEAEFYRQARPAATPAQRLEYRRKYAEQLIVEHQWHLRRTALPSNGWFDAVPKVQRSELSADPSATTSWTGMEDENTGNDSDLRRFEWVVSEHDPKNNQPTGTVIVQQAGPGSPSWDVGATSSVVRSDVAFEPLLKTDSGDTVVARISSDQWRDSQILVVAGGSLLTNFGLVRPANRQLAARLIEASKQPLIDGNVIDPNTGLLADGNEPQVAFSSAVGEMPISERQDAIPRASGAELLTVFPISLVTIHIAILGFVICLMLLPIFGRPRHVSRGDLTHFGDHLDAVATLMRRSGGENYARRRVSEYMRRVRGETSGPWVLPEPKHVSPVALTRPRHESAEPSKAAEPGPETSVQPGPEPRSPAVAQSDSAVASERPAEVPSNPKPNDPPFQSTEVER</sequence>
<evidence type="ECO:0000256" key="2">
    <source>
        <dbReference type="SAM" id="Phobius"/>
    </source>
</evidence>
<reference evidence="3 4" key="1">
    <citation type="submission" date="2019-08" db="EMBL/GenBank/DDBJ databases">
        <authorList>
            <person name="Dhanesh K."/>
            <person name="Kumar G."/>
            <person name="Sasikala C."/>
            <person name="Venkata Ramana C."/>
        </authorList>
    </citation>
    <scope>NUCLEOTIDE SEQUENCE [LARGE SCALE GENOMIC DNA]</scope>
    <source>
        <strain evidence="3 4">JC645</strain>
    </source>
</reference>
<keyword evidence="4" id="KW-1185">Reference proteome</keyword>
<keyword evidence="2" id="KW-0812">Transmembrane</keyword>
<dbReference type="AlphaFoldDB" id="A0A5M6D820"/>
<feature type="region of interest" description="Disordered" evidence="1">
    <location>
        <begin position="416"/>
        <end position="500"/>
    </location>
</feature>
<gene>
    <name evidence="3" type="ORF">FYK55_10920</name>
</gene>
<dbReference type="Proteomes" id="UP000324479">
    <property type="component" value="Unassembled WGS sequence"/>
</dbReference>
<accession>A0A5M6D820</accession>
<name>A0A5M6D820_9BACT</name>
<dbReference type="RefSeq" id="WP_150076450.1">
    <property type="nucleotide sequence ID" value="NZ_VWOX01000005.1"/>
</dbReference>
<keyword evidence="2" id="KW-1133">Transmembrane helix</keyword>
<dbReference type="EMBL" id="VWOX01000005">
    <property type="protein sequence ID" value="KAA5543698.1"/>
    <property type="molecule type" value="Genomic_DNA"/>
</dbReference>
<organism evidence="3 4">
    <name type="scientific">Roseiconus nitratireducens</name>
    <dbReference type="NCBI Taxonomy" id="2605748"/>
    <lineage>
        <taxon>Bacteria</taxon>
        <taxon>Pseudomonadati</taxon>
        <taxon>Planctomycetota</taxon>
        <taxon>Planctomycetia</taxon>
        <taxon>Pirellulales</taxon>
        <taxon>Pirellulaceae</taxon>
        <taxon>Roseiconus</taxon>
    </lineage>
</organism>
<protein>
    <submittedName>
        <fullName evidence="3">Uncharacterized protein</fullName>
    </submittedName>
</protein>
<feature type="region of interest" description="Disordered" evidence="1">
    <location>
        <begin position="161"/>
        <end position="182"/>
    </location>
</feature>
<evidence type="ECO:0000313" key="4">
    <source>
        <dbReference type="Proteomes" id="UP000324479"/>
    </source>
</evidence>
<feature type="transmembrane region" description="Helical" evidence="2">
    <location>
        <begin position="343"/>
        <end position="368"/>
    </location>
</feature>
<keyword evidence="2" id="KW-0472">Membrane</keyword>
<evidence type="ECO:0000256" key="1">
    <source>
        <dbReference type="SAM" id="MobiDB-lite"/>
    </source>
</evidence>
<comment type="caution">
    <text evidence="3">The sequence shown here is derived from an EMBL/GenBank/DDBJ whole genome shotgun (WGS) entry which is preliminary data.</text>
</comment>
<proteinExistence type="predicted"/>